<evidence type="ECO:0000313" key="2">
    <source>
        <dbReference type="Proteomes" id="UP000326924"/>
    </source>
</evidence>
<dbReference type="EMBL" id="VXIS01000061">
    <property type="protein sequence ID" value="KAA8909093.1"/>
    <property type="molecule type" value="Genomic_DNA"/>
</dbReference>
<dbReference type="InterPro" id="IPR050849">
    <property type="entry name" value="HAD-like_hydrolase_phosphatase"/>
</dbReference>
<dbReference type="InterPro" id="IPR036412">
    <property type="entry name" value="HAD-like_sf"/>
</dbReference>
<organism evidence="1 2">
    <name type="scientific">Sphaerosporella brunnea</name>
    <dbReference type="NCBI Taxonomy" id="1250544"/>
    <lineage>
        <taxon>Eukaryota</taxon>
        <taxon>Fungi</taxon>
        <taxon>Dikarya</taxon>
        <taxon>Ascomycota</taxon>
        <taxon>Pezizomycotina</taxon>
        <taxon>Pezizomycetes</taxon>
        <taxon>Pezizales</taxon>
        <taxon>Pyronemataceae</taxon>
        <taxon>Sphaerosporella</taxon>
    </lineage>
</organism>
<dbReference type="InParanoid" id="A0A5J5EZZ1"/>
<dbReference type="Gene3D" id="3.40.50.1000">
    <property type="entry name" value="HAD superfamily/HAD-like"/>
    <property type="match status" value="1"/>
</dbReference>
<accession>A0A5J5EZZ1</accession>
<protein>
    <submittedName>
        <fullName evidence="1">HAD-like domain-containing protein</fullName>
    </submittedName>
</protein>
<sequence>IFLDFDGTIATSEAFENLIITAYQSLPADHTVPSWEALNGLYKAEFLSVTSRFPVPVTVEEELDLQGQPDLATLERAAYLRTKASGLFNTASEALLAKEAAGVELRPGFWEFVKEADRRGLRVSIISRNWSVRWIRLVLRATGGEYAEKIFIYCPELLPDGIIRANPRDRPVAVFSGDDKRELMKELKGSSKDVVFIGDSNSDISPVLLSPTTVGVVA</sequence>
<dbReference type="InterPro" id="IPR023214">
    <property type="entry name" value="HAD_sf"/>
</dbReference>
<feature type="non-terminal residue" evidence="1">
    <location>
        <position position="218"/>
    </location>
</feature>
<dbReference type="SUPFAM" id="SSF56784">
    <property type="entry name" value="HAD-like"/>
    <property type="match status" value="1"/>
</dbReference>
<feature type="non-terminal residue" evidence="1">
    <location>
        <position position="1"/>
    </location>
</feature>
<proteinExistence type="predicted"/>
<dbReference type="PANTHER" id="PTHR28181">
    <property type="entry name" value="UPF0655 PROTEIN YCR015C"/>
    <property type="match status" value="1"/>
</dbReference>
<reference evidence="1 2" key="1">
    <citation type="submission" date="2019-09" db="EMBL/GenBank/DDBJ databases">
        <title>Draft genome of the ectomycorrhizal ascomycete Sphaerosporella brunnea.</title>
        <authorList>
            <consortium name="DOE Joint Genome Institute"/>
            <person name="Benucci G.M."/>
            <person name="Marozzi G."/>
            <person name="Antonielli L."/>
            <person name="Sanchez S."/>
            <person name="Marco P."/>
            <person name="Wang X."/>
            <person name="Falini L.B."/>
            <person name="Barry K."/>
            <person name="Haridas S."/>
            <person name="Lipzen A."/>
            <person name="Labutti K."/>
            <person name="Grigoriev I.V."/>
            <person name="Murat C."/>
            <person name="Martin F."/>
            <person name="Albertini E."/>
            <person name="Donnini D."/>
            <person name="Bonito G."/>
        </authorList>
    </citation>
    <scope>NUCLEOTIDE SEQUENCE [LARGE SCALE GENOMIC DNA]</scope>
    <source>
        <strain evidence="1 2">Sb_GMNB300</strain>
    </source>
</reference>
<dbReference type="Proteomes" id="UP000326924">
    <property type="component" value="Unassembled WGS sequence"/>
</dbReference>
<dbReference type="AlphaFoldDB" id="A0A5J5EZZ1"/>
<gene>
    <name evidence="1" type="ORF">FN846DRAFT_756792</name>
</gene>
<dbReference type="Pfam" id="PF00702">
    <property type="entry name" value="Hydrolase"/>
    <property type="match status" value="1"/>
</dbReference>
<name>A0A5J5EZZ1_9PEZI</name>
<keyword evidence="2" id="KW-1185">Reference proteome</keyword>
<dbReference type="PANTHER" id="PTHR28181:SF1">
    <property type="entry name" value="COLD TOLERANCE PROTEIN 1"/>
    <property type="match status" value="1"/>
</dbReference>
<evidence type="ECO:0000313" key="1">
    <source>
        <dbReference type="EMBL" id="KAA8909093.1"/>
    </source>
</evidence>
<comment type="caution">
    <text evidence="1">The sequence shown here is derived from an EMBL/GenBank/DDBJ whole genome shotgun (WGS) entry which is preliminary data.</text>
</comment>
<dbReference type="OrthoDB" id="10255128at2759"/>